<gene>
    <name evidence="2" type="ORF">CFOLD11_13960</name>
</gene>
<dbReference type="EMBL" id="BQXY01000002">
    <property type="protein sequence ID" value="GKU24570.1"/>
    <property type="molecule type" value="Genomic_DNA"/>
</dbReference>
<dbReference type="RefSeq" id="WP_261856630.1">
    <property type="nucleotide sequence ID" value="NZ_BQXZ01000003.1"/>
</dbReference>
<organism evidence="2 3">
    <name type="scientific">Clostridium folliculivorans</name>
    <dbReference type="NCBI Taxonomy" id="2886038"/>
    <lineage>
        <taxon>Bacteria</taxon>
        <taxon>Bacillati</taxon>
        <taxon>Bacillota</taxon>
        <taxon>Clostridia</taxon>
        <taxon>Eubacteriales</taxon>
        <taxon>Clostridiaceae</taxon>
        <taxon>Clostridium</taxon>
    </lineage>
</organism>
<evidence type="ECO:0000313" key="2">
    <source>
        <dbReference type="EMBL" id="GKU24570.1"/>
    </source>
</evidence>
<evidence type="ECO:0008006" key="4">
    <source>
        <dbReference type="Google" id="ProtNLM"/>
    </source>
</evidence>
<reference evidence="2" key="1">
    <citation type="journal article" date="2023" name="Int. J. Syst. Evol. Microbiol.">
        <title>&lt;i&gt;Clostridium folliculivorans&lt;/i&gt; sp. nov., isolated from soil samples of an organic paddy in Japan.</title>
        <authorList>
            <person name="Tazawa J."/>
            <person name="Kobayashi H."/>
            <person name="Tanizawa Y."/>
            <person name="Uchino A."/>
            <person name="Tanaka F."/>
            <person name="Urashima Y."/>
            <person name="Miura S."/>
            <person name="Sakamoto M."/>
            <person name="Ohkuma M."/>
            <person name="Tohno M."/>
        </authorList>
    </citation>
    <scope>NUCLEOTIDE SEQUENCE</scope>
    <source>
        <strain evidence="2">D1-1</strain>
    </source>
</reference>
<accession>A0A9W6D9Q0</accession>
<evidence type="ECO:0000313" key="3">
    <source>
        <dbReference type="Proteomes" id="UP001057868"/>
    </source>
</evidence>
<sequence>MMVGTGIFTTLGSATAEAHSGILIAMLIGGGIIFMTWLSAAQVGVNYPKEVV</sequence>
<feature type="transmembrane region" description="Helical" evidence="1">
    <location>
        <begin position="26"/>
        <end position="47"/>
    </location>
</feature>
<name>A0A9W6D9Q0_9CLOT</name>
<keyword evidence="1" id="KW-0472">Membrane</keyword>
<dbReference type="Gene3D" id="1.20.1740.10">
    <property type="entry name" value="Amino acid/polyamine transporter I"/>
    <property type="match status" value="1"/>
</dbReference>
<protein>
    <recommendedName>
        <fullName evidence="4">Amino acid permease</fullName>
    </recommendedName>
</protein>
<dbReference type="AlphaFoldDB" id="A0A9W6D9Q0"/>
<dbReference type="Proteomes" id="UP001057868">
    <property type="component" value="Unassembled WGS sequence"/>
</dbReference>
<proteinExistence type="predicted"/>
<comment type="caution">
    <text evidence="2">The sequence shown here is derived from an EMBL/GenBank/DDBJ whole genome shotgun (WGS) entry which is preliminary data.</text>
</comment>
<keyword evidence="3" id="KW-1185">Reference proteome</keyword>
<evidence type="ECO:0000256" key="1">
    <source>
        <dbReference type="SAM" id="Phobius"/>
    </source>
</evidence>
<keyword evidence="1" id="KW-0812">Transmembrane</keyword>
<keyword evidence="1" id="KW-1133">Transmembrane helix</keyword>